<feature type="region of interest" description="Disordered" evidence="1">
    <location>
        <begin position="1"/>
        <end position="22"/>
    </location>
</feature>
<evidence type="ECO:0000256" key="1">
    <source>
        <dbReference type="SAM" id="MobiDB-lite"/>
    </source>
</evidence>
<dbReference type="EMBL" id="KQ435756">
    <property type="protein sequence ID" value="KOX75926.1"/>
    <property type="molecule type" value="Genomic_DNA"/>
</dbReference>
<gene>
    <name evidence="2" type="ORF">WN51_12356</name>
</gene>
<accession>A0A0M9A3V8</accession>
<dbReference type="AlphaFoldDB" id="A0A0M9A3V8"/>
<name>A0A0M9A3V8_9HYME</name>
<evidence type="ECO:0000313" key="3">
    <source>
        <dbReference type="Proteomes" id="UP000053105"/>
    </source>
</evidence>
<protein>
    <submittedName>
        <fullName evidence="2">Uncharacterized protein</fullName>
    </submittedName>
</protein>
<dbReference type="Proteomes" id="UP000053105">
    <property type="component" value="Unassembled WGS sequence"/>
</dbReference>
<proteinExistence type="predicted"/>
<feature type="compositionally biased region" description="Basic and acidic residues" evidence="1">
    <location>
        <begin position="1"/>
        <end position="17"/>
    </location>
</feature>
<reference evidence="2 3" key="1">
    <citation type="submission" date="2015-07" db="EMBL/GenBank/DDBJ databases">
        <title>The genome of Melipona quadrifasciata.</title>
        <authorList>
            <person name="Pan H."/>
            <person name="Kapheim K."/>
        </authorList>
    </citation>
    <scope>NUCLEOTIDE SEQUENCE [LARGE SCALE GENOMIC DNA]</scope>
    <source>
        <strain evidence="2">0111107301</strain>
        <tissue evidence="2">Whole body</tissue>
    </source>
</reference>
<evidence type="ECO:0000313" key="2">
    <source>
        <dbReference type="EMBL" id="KOX75926.1"/>
    </source>
</evidence>
<organism evidence="2 3">
    <name type="scientific">Melipona quadrifasciata</name>
    <dbReference type="NCBI Taxonomy" id="166423"/>
    <lineage>
        <taxon>Eukaryota</taxon>
        <taxon>Metazoa</taxon>
        <taxon>Ecdysozoa</taxon>
        <taxon>Arthropoda</taxon>
        <taxon>Hexapoda</taxon>
        <taxon>Insecta</taxon>
        <taxon>Pterygota</taxon>
        <taxon>Neoptera</taxon>
        <taxon>Endopterygota</taxon>
        <taxon>Hymenoptera</taxon>
        <taxon>Apocrita</taxon>
        <taxon>Aculeata</taxon>
        <taxon>Apoidea</taxon>
        <taxon>Anthophila</taxon>
        <taxon>Apidae</taxon>
        <taxon>Melipona</taxon>
    </lineage>
</organism>
<keyword evidence="3" id="KW-1185">Reference proteome</keyword>
<sequence length="141" mass="16567">MNKEKVKEEDCRTDARSGRHRALTTSQLSEIFDTIRKSLGKSIQSMEHKRQAHPFSWLAKLKKKNAVERSGDDDVSSSCMFEGEQERGRRRLVDGKTERRDGQIESQRQIDELPRCEYAEYAEELMMEKEQCSLWISRLVR</sequence>